<keyword evidence="2" id="KW-1185">Reference proteome</keyword>
<comment type="caution">
    <text evidence="1">The sequence shown here is derived from an EMBL/GenBank/DDBJ whole genome shotgun (WGS) entry which is preliminary data.</text>
</comment>
<dbReference type="AlphaFoldDB" id="A0A5B7J3W9"/>
<protein>
    <submittedName>
        <fullName evidence="1">Uncharacterized protein</fullName>
    </submittedName>
</protein>
<dbReference type="EMBL" id="VSRR010080994">
    <property type="protein sequence ID" value="MPC89435.1"/>
    <property type="molecule type" value="Genomic_DNA"/>
</dbReference>
<organism evidence="1 2">
    <name type="scientific">Portunus trituberculatus</name>
    <name type="common">Swimming crab</name>
    <name type="synonym">Neptunus trituberculatus</name>
    <dbReference type="NCBI Taxonomy" id="210409"/>
    <lineage>
        <taxon>Eukaryota</taxon>
        <taxon>Metazoa</taxon>
        <taxon>Ecdysozoa</taxon>
        <taxon>Arthropoda</taxon>
        <taxon>Crustacea</taxon>
        <taxon>Multicrustacea</taxon>
        <taxon>Malacostraca</taxon>
        <taxon>Eumalacostraca</taxon>
        <taxon>Eucarida</taxon>
        <taxon>Decapoda</taxon>
        <taxon>Pleocyemata</taxon>
        <taxon>Brachyura</taxon>
        <taxon>Eubrachyura</taxon>
        <taxon>Portunoidea</taxon>
        <taxon>Portunidae</taxon>
        <taxon>Portuninae</taxon>
        <taxon>Portunus</taxon>
    </lineage>
</organism>
<proteinExistence type="predicted"/>
<accession>A0A5B7J3W9</accession>
<name>A0A5B7J3W9_PORTR</name>
<evidence type="ECO:0000313" key="2">
    <source>
        <dbReference type="Proteomes" id="UP000324222"/>
    </source>
</evidence>
<gene>
    <name evidence="1" type="ORF">E2C01_084381</name>
</gene>
<reference evidence="1 2" key="1">
    <citation type="submission" date="2019-05" db="EMBL/GenBank/DDBJ databases">
        <title>Another draft genome of Portunus trituberculatus and its Hox gene families provides insights of decapod evolution.</title>
        <authorList>
            <person name="Jeong J.-H."/>
            <person name="Song I."/>
            <person name="Kim S."/>
            <person name="Choi T."/>
            <person name="Kim D."/>
            <person name="Ryu S."/>
            <person name="Kim W."/>
        </authorList>
    </citation>
    <scope>NUCLEOTIDE SEQUENCE [LARGE SCALE GENOMIC DNA]</scope>
    <source>
        <tissue evidence="1">Muscle</tissue>
    </source>
</reference>
<sequence>MTTLYYTTCLITLVSPPTTTITTTTNVTFQKCSSAFTSLRPPWSHCHFLCQLPESHSGARTAIIHQRSRAGIQLRVTARCWRYGW</sequence>
<evidence type="ECO:0000313" key="1">
    <source>
        <dbReference type="EMBL" id="MPC89435.1"/>
    </source>
</evidence>
<dbReference type="Proteomes" id="UP000324222">
    <property type="component" value="Unassembled WGS sequence"/>
</dbReference>